<gene>
    <name evidence="1" type="ORF">HGG79_05380</name>
</gene>
<dbReference type="InterPro" id="IPR029046">
    <property type="entry name" value="LolA/LolB/LppX"/>
</dbReference>
<dbReference type="InterPro" id="IPR052944">
    <property type="entry name" value="Sporulation_related"/>
</dbReference>
<keyword evidence="2" id="KW-1185">Reference proteome</keyword>
<accession>A0A923E6D5</accession>
<proteinExistence type="predicted"/>
<name>A0A923E6D5_CLOTT</name>
<dbReference type="PANTHER" id="PTHR37507:SF2">
    <property type="entry name" value="SPORULATION PROTEIN YDCC"/>
    <property type="match status" value="1"/>
</dbReference>
<sequence>MIKKRVISIFIGALVGVTALVGCETKTSILPEKIVAHAMEVDNKVKPYYGESRMVIYGEGNKIVEDTILKEWYDTSNNKMRIRIESYDDKNNMLSTCTNDGNNILMYMSKDKKVLTMKSINSMDMPIKSQREQTKQLLEIIKKSHNVTTVGEEKVNGIEAYHIKAVPKEKDSLIGNQDMWIDKNNWFVVKSISLAGNTKIECEYTKLDFSPKIDDSLFTQKIPSDVKVENLENMGPKVKEMSLKDIKGFLGNSFSYFSETSGYKINKISLNQYKSKVADDEIIMDYQKNNKPCFSISLRKGNKANSENGKIPGEKYVTIRGQKGFVINDGICIIGWTEGNVNYSVILQDNSIKYKEFIKTLDKMEVYK</sequence>
<dbReference type="AlphaFoldDB" id="A0A923E6D5"/>
<dbReference type="Gene3D" id="2.50.20.10">
    <property type="entry name" value="Lipoprotein localisation LolA/LolB/LppX"/>
    <property type="match status" value="1"/>
</dbReference>
<dbReference type="RefSeq" id="WP_035144226.1">
    <property type="nucleotide sequence ID" value="NZ_JAAZWO010000005.1"/>
</dbReference>
<dbReference type="SUPFAM" id="SSF89392">
    <property type="entry name" value="Prokaryotic lipoproteins and lipoprotein localization factors"/>
    <property type="match status" value="1"/>
</dbReference>
<protein>
    <submittedName>
        <fullName evidence="1">Outer membrane lipoprotein-sorting protein</fullName>
    </submittedName>
</protein>
<comment type="caution">
    <text evidence="1">The sequence shown here is derived from an EMBL/GenBank/DDBJ whole genome shotgun (WGS) entry which is preliminary data.</text>
</comment>
<dbReference type="Proteomes" id="UP000563151">
    <property type="component" value="Unassembled WGS sequence"/>
</dbReference>
<dbReference type="PANTHER" id="PTHR37507">
    <property type="entry name" value="SPORULATION PROTEIN YDCC"/>
    <property type="match status" value="1"/>
</dbReference>
<dbReference type="PROSITE" id="PS51257">
    <property type="entry name" value="PROKAR_LIPOPROTEIN"/>
    <property type="match status" value="1"/>
</dbReference>
<evidence type="ECO:0000313" key="2">
    <source>
        <dbReference type="Proteomes" id="UP000563151"/>
    </source>
</evidence>
<evidence type="ECO:0000313" key="1">
    <source>
        <dbReference type="EMBL" id="MBC2397213.1"/>
    </source>
</evidence>
<organism evidence="1 2">
    <name type="scientific">Clostridium tetanomorphum</name>
    <dbReference type="NCBI Taxonomy" id="1553"/>
    <lineage>
        <taxon>Bacteria</taxon>
        <taxon>Bacillati</taxon>
        <taxon>Bacillota</taxon>
        <taxon>Clostridia</taxon>
        <taxon>Eubacteriales</taxon>
        <taxon>Clostridiaceae</taxon>
        <taxon>Clostridium</taxon>
    </lineage>
</organism>
<dbReference type="EMBL" id="JAAZWO010000005">
    <property type="protein sequence ID" value="MBC2397213.1"/>
    <property type="molecule type" value="Genomic_DNA"/>
</dbReference>
<keyword evidence="1" id="KW-0449">Lipoprotein</keyword>
<reference evidence="1 2" key="1">
    <citation type="submission" date="2020-04" db="EMBL/GenBank/DDBJ databases">
        <title>Genomic insights into acetone-butanol-ethanol (ABE) fermentation by sequencing solventogenic clostridia strains.</title>
        <authorList>
            <person name="Brown S."/>
        </authorList>
    </citation>
    <scope>NUCLEOTIDE SEQUENCE [LARGE SCALE GENOMIC DNA]</scope>
    <source>
        <strain evidence="1 2">DJ011</strain>
    </source>
</reference>